<keyword evidence="1" id="KW-0689">Ribosomal protein</keyword>
<name>A0A4P0YHA2_KLEPN</name>
<dbReference type="Gene3D" id="2.40.30.10">
    <property type="entry name" value="Translation factors"/>
    <property type="match status" value="1"/>
</dbReference>
<evidence type="ECO:0000313" key="1">
    <source>
        <dbReference type="EMBL" id="VTM59829.1"/>
    </source>
</evidence>
<reference evidence="1" key="1">
    <citation type="submission" date="2019-04" db="EMBL/GenBank/DDBJ databases">
        <authorList>
            <consortium name="Pathogen Informatics"/>
        </authorList>
    </citation>
    <scope>NUCLEOTIDE SEQUENCE</scope>
    <source>
        <strain evidence="1">NCTC9183</strain>
    </source>
</reference>
<protein>
    <submittedName>
        <fullName evidence="1">50S ribosomal protein L3</fullName>
    </submittedName>
</protein>
<accession>A0A4P0YHA2</accession>
<proteinExistence type="predicted"/>
<keyword evidence="1" id="KW-0687">Ribonucleoprotein</keyword>
<dbReference type="GO" id="GO:0005840">
    <property type="term" value="C:ribosome"/>
    <property type="evidence" value="ECO:0007669"/>
    <property type="project" value="UniProtKB-KW"/>
</dbReference>
<organism evidence="1">
    <name type="scientific">Klebsiella pneumoniae</name>
    <dbReference type="NCBI Taxonomy" id="573"/>
    <lineage>
        <taxon>Bacteria</taxon>
        <taxon>Pseudomonadati</taxon>
        <taxon>Pseudomonadota</taxon>
        <taxon>Gammaproteobacteria</taxon>
        <taxon>Enterobacterales</taxon>
        <taxon>Enterobacteriaceae</taxon>
        <taxon>Klebsiella/Raoultella group</taxon>
        <taxon>Klebsiella</taxon>
        <taxon>Klebsiella pneumoniae complex</taxon>
    </lineage>
</organism>
<dbReference type="EMBL" id="CABDVL010000003">
    <property type="protein sequence ID" value="VTM59829.1"/>
    <property type="molecule type" value="Genomic_DNA"/>
</dbReference>
<dbReference type="AlphaFoldDB" id="A0A4P0YHA2"/>
<dbReference type="Proteomes" id="UP000507695">
    <property type="component" value="Unassembled WGS sequence"/>
</dbReference>
<sequence length="29" mass="3164">MIGLVGKKVGMTRIFTEDGVSIPSNRNRS</sequence>
<gene>
    <name evidence="1" type="primary">rplC_2</name>
    <name evidence="1" type="ORF">NCTC9183_06464</name>
</gene>